<evidence type="ECO:0000256" key="3">
    <source>
        <dbReference type="PROSITE-ProRule" id="PRU00221"/>
    </source>
</evidence>
<feature type="compositionally biased region" description="Low complexity" evidence="4">
    <location>
        <begin position="1331"/>
        <end position="1355"/>
    </location>
</feature>
<feature type="region of interest" description="Disordered" evidence="4">
    <location>
        <begin position="1234"/>
        <end position="1294"/>
    </location>
</feature>
<feature type="region of interest" description="Disordered" evidence="4">
    <location>
        <begin position="2249"/>
        <end position="2276"/>
    </location>
</feature>
<dbReference type="PANTHER" id="PTHR22847">
    <property type="entry name" value="WD40 REPEAT PROTEIN"/>
    <property type="match status" value="1"/>
</dbReference>
<dbReference type="InterPro" id="IPR001680">
    <property type="entry name" value="WD40_rpt"/>
</dbReference>
<reference evidence="5" key="1">
    <citation type="submission" date="2014-11" db="EMBL/GenBank/DDBJ databases">
        <authorList>
            <person name="Otto D Thomas"/>
            <person name="Naeem Raeece"/>
        </authorList>
    </citation>
    <scope>NUCLEOTIDE SEQUENCE</scope>
</reference>
<dbReference type="VEuPathDB" id="CryptoDB:Cvel_7794"/>
<dbReference type="InterPro" id="IPR036322">
    <property type="entry name" value="WD40_repeat_dom_sf"/>
</dbReference>
<proteinExistence type="predicted"/>
<feature type="compositionally biased region" description="Basic and acidic residues" evidence="4">
    <location>
        <begin position="789"/>
        <end position="857"/>
    </location>
</feature>
<name>A0A0G4HPQ6_9ALVE</name>
<dbReference type="EMBL" id="CDMZ01003381">
    <property type="protein sequence ID" value="CEM46156.1"/>
    <property type="molecule type" value="Genomic_DNA"/>
</dbReference>
<feature type="compositionally biased region" description="Basic and acidic residues" evidence="4">
    <location>
        <begin position="32"/>
        <end position="41"/>
    </location>
</feature>
<dbReference type="Gene3D" id="2.130.10.10">
    <property type="entry name" value="YVTN repeat-like/Quinoprotein amine dehydrogenase"/>
    <property type="match status" value="3"/>
</dbReference>
<evidence type="ECO:0000256" key="1">
    <source>
        <dbReference type="ARBA" id="ARBA00022574"/>
    </source>
</evidence>
<feature type="region of interest" description="Disordered" evidence="4">
    <location>
        <begin position="1704"/>
        <end position="1772"/>
    </location>
</feature>
<feature type="region of interest" description="Disordered" evidence="4">
    <location>
        <begin position="1327"/>
        <end position="1384"/>
    </location>
</feature>
<feature type="region of interest" description="Disordered" evidence="4">
    <location>
        <begin position="716"/>
        <end position="743"/>
    </location>
</feature>
<feature type="compositionally biased region" description="Basic and acidic residues" evidence="4">
    <location>
        <begin position="1268"/>
        <end position="1282"/>
    </location>
</feature>
<keyword evidence="1 3" id="KW-0853">WD repeat</keyword>
<gene>
    <name evidence="5" type="ORF">Cvel_7794</name>
</gene>
<feature type="region of interest" description="Disordered" evidence="4">
    <location>
        <begin position="2391"/>
        <end position="2411"/>
    </location>
</feature>
<feature type="region of interest" description="Disordered" evidence="4">
    <location>
        <begin position="1"/>
        <end position="63"/>
    </location>
</feature>
<dbReference type="InterPro" id="IPR015943">
    <property type="entry name" value="WD40/YVTN_repeat-like_dom_sf"/>
</dbReference>
<feature type="repeat" description="WD" evidence="3">
    <location>
        <begin position="1927"/>
        <end position="1972"/>
    </location>
</feature>
<feature type="compositionally biased region" description="Basic residues" evidence="4">
    <location>
        <begin position="731"/>
        <end position="743"/>
    </location>
</feature>
<evidence type="ECO:0000313" key="5">
    <source>
        <dbReference type="EMBL" id="CEM46156.1"/>
    </source>
</evidence>
<dbReference type="PROSITE" id="PS50294">
    <property type="entry name" value="WD_REPEATS_REGION"/>
    <property type="match status" value="1"/>
</dbReference>
<evidence type="ECO:0000256" key="4">
    <source>
        <dbReference type="SAM" id="MobiDB-lite"/>
    </source>
</evidence>
<protein>
    <submittedName>
        <fullName evidence="5">Uncharacterized protein</fullName>
    </submittedName>
</protein>
<feature type="region of interest" description="Disordered" evidence="4">
    <location>
        <begin position="759"/>
        <end position="877"/>
    </location>
</feature>
<dbReference type="SUPFAM" id="SSF50978">
    <property type="entry name" value="WD40 repeat-like"/>
    <property type="match status" value="2"/>
</dbReference>
<feature type="compositionally biased region" description="Polar residues" evidence="4">
    <location>
        <begin position="1238"/>
        <end position="1247"/>
    </location>
</feature>
<feature type="repeat" description="WD" evidence="3">
    <location>
        <begin position="2331"/>
        <end position="2362"/>
    </location>
</feature>
<dbReference type="GO" id="GO:1990234">
    <property type="term" value="C:transferase complex"/>
    <property type="evidence" value="ECO:0007669"/>
    <property type="project" value="UniProtKB-ARBA"/>
</dbReference>
<feature type="compositionally biased region" description="Basic and acidic residues" evidence="4">
    <location>
        <begin position="2646"/>
        <end position="2659"/>
    </location>
</feature>
<dbReference type="PROSITE" id="PS50082">
    <property type="entry name" value="WD_REPEATS_2"/>
    <property type="match status" value="2"/>
</dbReference>
<evidence type="ECO:0000256" key="2">
    <source>
        <dbReference type="ARBA" id="ARBA00022737"/>
    </source>
</evidence>
<keyword evidence="2" id="KW-0677">Repeat</keyword>
<dbReference type="Pfam" id="PF00400">
    <property type="entry name" value="WD40"/>
    <property type="match status" value="2"/>
</dbReference>
<organism evidence="5">
    <name type="scientific">Chromera velia CCMP2878</name>
    <dbReference type="NCBI Taxonomy" id="1169474"/>
    <lineage>
        <taxon>Eukaryota</taxon>
        <taxon>Sar</taxon>
        <taxon>Alveolata</taxon>
        <taxon>Colpodellida</taxon>
        <taxon>Chromeraceae</taxon>
        <taxon>Chromera</taxon>
    </lineage>
</organism>
<accession>A0A0G4HPQ6</accession>
<dbReference type="PANTHER" id="PTHR22847:SF637">
    <property type="entry name" value="WD REPEAT DOMAIN 5B"/>
    <property type="match status" value="1"/>
</dbReference>
<dbReference type="SMART" id="SM00320">
    <property type="entry name" value="WD40"/>
    <property type="match status" value="7"/>
</dbReference>
<sequence length="2665" mass="278184">MGCGGSKGTQAESPKDPPPAPKPPEAMSGNKDPVEKVETAKDTGTTNASKGAERTAAPVAAPRGPVVLPPDIFDESFPSLGLPSATAETVSLALKRMAQWEAGECNGDGTVPRLYARFAPRLKKLTGVLAGGPAKRTCLAWAWGASEGRCGASEGHCVCFSEERGRWPEDITRAVHWTPFVGRVTTALRCAVGEMTVKDVEEGGGTVENPDAVSLALSPFEEDTGGAEFIAWLLLLCGCWHRALSLLDRRQKREKKRTGQEAFAYVGGLPDDWERRAAVRKKIGDRLLASVASLSFLHSTPFHSSVEAVLSAMRAAAFSIHKKGGGGKALPAEFWGPCSGAFSGVTGLSSVGATDGHAEAPVCVQWAAEAALGAVRLLQVIERERMEEEREKLEASVAWVPSGDVGDLSKHPLLLLSLCRFFAQSHVAFAVVSAMCGGGMKETSKGLLGGPPGLSGVSHEGEAGLSDLPRLWVGLFGARRGVVSVSEAVRCLLGALESGQGRGGGGRSATAETLWRSGHVNALHAERFSRAACWGVLLDPFGMGVVTLGNLVQALNRYWVSVPFKQKAAETSGETVFSAFMEEPQVTLVEGGEGIGVMECAREGRSARRLRAVLEAIEESFLRSETFLLAAREKLSGAMGTLTARDHLLSSPCVFLQTLLHGGAGYEESDAAVLQMLVPSAVLSTSVDGLQSLQQIRRWMGRAARFALDTWPRVPVGQDQTSREGLEGSRNAKRRPGSGRRLKLLGLSSSAAALVSPLRPRKAVSGGQTVSPIVDKKSPPFGFLVRDPPAVHERGAHTERPQPNRKKEGGDNRGVQTERETRIPKTDKEGEEEGKGKSVESPPKTERSARDKEKEGKVIFGLGTVDPGGGEQLDEQPDTEALPRVCVLRGPPGCASASLASTAVVKLGVEWAKEAGRPTRAGGLFAAWAIGAPGEQDTNFARRLVKTWARQIAVRFPCYRERLLGALREGPGMVALCVKDHAAEPGLLFRTLIEKPLVAAARDDPSFLWDLGGSLVCLAAGLESLEGGCSQTLGVIKHIESLSTLPFLKVLVTEETEKPSIDDIWAYVVTLKASEQETRPSLVQAAASKREATRRACESAFDALKVPQPQVQVAAAVADRVIVAVEAVAEGGALSVRGLARLLAGGAIGGQLGSVSCQSLSLAVIQSHCVWTSGVKLDGQGRLWPHGGKREASGAGHRVLLTACLHSLRSSLIQVRMTGVSSAASSFPERGRAVPVLGSSSSKQNSEGHGMSLRGLEGSLNLRTLKRHASDKTLREKGRGSPEKGALPFWSSLWDGGRTKGTGGDWNTNGGGGNLFAFALGTGKGVVSLRSNSPSPSKSNQNSPPKSFSPSRVLPGSPPPPWVPASPKELVFSTPRTPPSRRLPPLTAGRGGLCEGCCLPLESHLRPHCLAAALMLPPFFWSEVGEQGAAAHAYALRFLLRHVKGAKSGGGDAGRGGCTSLYGVSAEDATKEIQAFFVAPDTPNKAAGGSFLLPFLQGVLFGVCGGGAVPGEMREAGSAVGGQVEGLFASCADALTERILPTLPLELITPAVPAPSSSASARSLPDLLPAALWWQRLSLQLEGKLGMHTRHALPPSGMSASDFLSAVSDGDCRGDSQDLWAPRASPLSSVRLDVQAPAGEGKAKQLLPLFAADVKSVCFASSEVLFAASLDGSIKKLQLQQQSNSSGPRHVSVEMAMPAHAGGATVVLPCPAPGSASTKEKKTKKKKKDKEKEKQGEEAQAEEGNQEAAGGQGTEAPPSQAAAPAFHFSGGRDGVVRQWDSNSGAEWHSLTVRAPSTTGVRKADSVTAISLCWGPEQEGGRRDLWIASATISGLIAVWRQTHTVAGFLGALSQPSAPEMVSRFCHGAAVSLLSNTAKKGSNMGLPFAWSLALVAPLQPDKAPLVLSGGDDGLICCRRGVGTEVLPAFCGHKGSVYCLAVEEGAGDGVSLVASGGADGVVNFWKVAQGSDQSASAGREKGKALSEEEPTTSLSVGEAVRDLKFFVVQEEGKQRRLRVAACLSNGTVVLLRVSQSSLWTWKRVGGSQGRIETHGGFVWSLGAVPVSGGLLAAVGGQGGMMYLMHHNIEKEKDKKEGQTKKAVGSLSVGAACFSQDGRLLFTGDTEGGMAAFALGDTADSLTSCTPQWVVEGAGGIGVEALACSWSGNWLAASAESGSSIMLLCYREDEKDMKIIRNCSPASLESKISRLEMAGCGGVFAGVSDEGGGMQVWFPPDGVVVTAPRRQGATLPLVQTQKGTPETPHSLAQTEKRERGGSHGSPTALAFSFDGCLLVSASAGTGVVDLWRVEGVGGKRSKGGEGAGGGPSLSLMRSFWAHLGGVGAVALGPAERILATGGQDGAAKLWLLENILRGDSQSAALIEVHSAVAKDKSVEKGEQTLGRAGTPVVQTTASRSGHPLQPLAVALKPSSSSLSPLLQSVLPSPPSLATISRLRLFCSVCMGPNGGRILRTRLLGVSSGLNPLATKAADRGAGLVSCEIAAVLGPSEISALTGDGSNWRDHENKEGPVFLAPASNPPLAPSSSTFSRLPLSALSAGPKTDASAPSASIAAPGSVAVGIRAGGGGGMGPSLFLAAPLVHPEYDTGSGKVGMSSLQLVRLGSSSDVWGVAEEQDGDDDFGWFGQDTKGVPRTKEDKKQMEEKGGWRTAAK</sequence>
<feature type="region of interest" description="Disordered" evidence="4">
    <location>
        <begin position="2626"/>
        <end position="2665"/>
    </location>
</feature>